<reference evidence="2" key="3">
    <citation type="journal article" date="2017" name="Nature">
        <title>Genome sequence of the progenitor of the wheat D genome Aegilops tauschii.</title>
        <authorList>
            <person name="Luo M.C."/>
            <person name="Gu Y.Q."/>
            <person name="Puiu D."/>
            <person name="Wang H."/>
            <person name="Twardziok S.O."/>
            <person name="Deal K.R."/>
            <person name="Huo N."/>
            <person name="Zhu T."/>
            <person name="Wang L."/>
            <person name="Wang Y."/>
            <person name="McGuire P.E."/>
            <person name="Liu S."/>
            <person name="Long H."/>
            <person name="Ramasamy R.K."/>
            <person name="Rodriguez J.C."/>
            <person name="Van S.L."/>
            <person name="Yuan L."/>
            <person name="Wang Z."/>
            <person name="Xia Z."/>
            <person name="Xiao L."/>
            <person name="Anderson O.D."/>
            <person name="Ouyang S."/>
            <person name="Liang Y."/>
            <person name="Zimin A.V."/>
            <person name="Pertea G."/>
            <person name="Qi P."/>
            <person name="Bennetzen J.L."/>
            <person name="Dai X."/>
            <person name="Dawson M.W."/>
            <person name="Muller H.G."/>
            <person name="Kugler K."/>
            <person name="Rivarola-Duarte L."/>
            <person name="Spannagl M."/>
            <person name="Mayer K.F.X."/>
            <person name="Lu F.H."/>
            <person name="Bevan M.W."/>
            <person name="Leroy P."/>
            <person name="Li P."/>
            <person name="You F.M."/>
            <person name="Sun Q."/>
            <person name="Liu Z."/>
            <person name="Lyons E."/>
            <person name="Wicker T."/>
            <person name="Salzberg S.L."/>
            <person name="Devos K.M."/>
            <person name="Dvorak J."/>
        </authorList>
    </citation>
    <scope>NUCLEOTIDE SEQUENCE [LARGE SCALE GENOMIC DNA]</scope>
    <source>
        <strain evidence="2">cv. AL8/78</strain>
    </source>
</reference>
<evidence type="ECO:0000313" key="3">
    <source>
        <dbReference type="Proteomes" id="UP000015105"/>
    </source>
</evidence>
<name>A0A453BEZ6_AEGTS</name>
<evidence type="ECO:0000256" key="1">
    <source>
        <dbReference type="SAM" id="MobiDB-lite"/>
    </source>
</evidence>
<reference evidence="3" key="2">
    <citation type="journal article" date="2017" name="Nat. Plants">
        <title>The Aegilops tauschii genome reveals multiple impacts of transposons.</title>
        <authorList>
            <person name="Zhao G."/>
            <person name="Zou C."/>
            <person name="Li K."/>
            <person name="Wang K."/>
            <person name="Li T."/>
            <person name="Gao L."/>
            <person name="Zhang X."/>
            <person name="Wang H."/>
            <person name="Yang Z."/>
            <person name="Liu X."/>
            <person name="Jiang W."/>
            <person name="Mao L."/>
            <person name="Kong X."/>
            <person name="Jiao Y."/>
            <person name="Jia J."/>
        </authorList>
    </citation>
    <scope>NUCLEOTIDE SEQUENCE [LARGE SCALE GENOMIC DNA]</scope>
    <source>
        <strain evidence="3">cv. AL8/78</strain>
    </source>
</reference>
<keyword evidence="3" id="KW-1185">Reference proteome</keyword>
<proteinExistence type="predicted"/>
<protein>
    <submittedName>
        <fullName evidence="2">Uncharacterized protein</fullName>
    </submittedName>
</protein>
<evidence type="ECO:0000313" key="2">
    <source>
        <dbReference type="EnsemblPlants" id="AET2Gv20482100.3"/>
    </source>
</evidence>
<reference evidence="2" key="5">
    <citation type="journal article" date="2021" name="G3 (Bethesda)">
        <title>Aegilops tauschii genome assembly Aet v5.0 features greater sequence contiguity and improved annotation.</title>
        <authorList>
            <person name="Wang L."/>
            <person name="Zhu T."/>
            <person name="Rodriguez J.C."/>
            <person name="Deal K.R."/>
            <person name="Dubcovsky J."/>
            <person name="McGuire P.E."/>
            <person name="Lux T."/>
            <person name="Spannagl M."/>
            <person name="Mayer K.F.X."/>
            <person name="Baldrich P."/>
            <person name="Meyers B.C."/>
            <person name="Huo N."/>
            <person name="Gu Y.Q."/>
            <person name="Zhou H."/>
            <person name="Devos K.M."/>
            <person name="Bennetzen J.L."/>
            <person name="Unver T."/>
            <person name="Budak H."/>
            <person name="Gulick P.J."/>
            <person name="Galiba G."/>
            <person name="Kalapos B."/>
            <person name="Nelson D.R."/>
            <person name="Li P."/>
            <person name="You F.M."/>
            <person name="Luo M.C."/>
            <person name="Dvorak J."/>
        </authorList>
    </citation>
    <scope>NUCLEOTIDE SEQUENCE [LARGE SCALE GENOMIC DNA]</scope>
    <source>
        <strain evidence="2">cv. AL8/78</strain>
    </source>
</reference>
<feature type="compositionally biased region" description="Basic and acidic residues" evidence="1">
    <location>
        <begin position="13"/>
        <end position="26"/>
    </location>
</feature>
<dbReference type="Proteomes" id="UP000015105">
    <property type="component" value="Chromosome 2D"/>
</dbReference>
<dbReference type="AlphaFoldDB" id="A0A453BEZ6"/>
<accession>A0A453BEZ6</accession>
<sequence>MCLRLPITRRRPLASDDPRSPTRGPKDSLPPFRTTSSTASMGALARAPGLPPPPPGSSPRHTYCRSGRRRILCRRCAAGTSRMRFSHPVLASSCGATSSRRAASTREATESGIGSASLCIVFSREALGRLAILLQEFLRTILVFISV</sequence>
<reference evidence="2" key="4">
    <citation type="submission" date="2019-03" db="UniProtKB">
        <authorList>
            <consortium name="EnsemblPlants"/>
        </authorList>
    </citation>
    <scope>IDENTIFICATION</scope>
</reference>
<reference evidence="3" key="1">
    <citation type="journal article" date="2014" name="Science">
        <title>Ancient hybridizations among the ancestral genomes of bread wheat.</title>
        <authorList>
            <consortium name="International Wheat Genome Sequencing Consortium,"/>
            <person name="Marcussen T."/>
            <person name="Sandve S.R."/>
            <person name="Heier L."/>
            <person name="Spannagl M."/>
            <person name="Pfeifer M."/>
            <person name="Jakobsen K.S."/>
            <person name="Wulff B.B."/>
            <person name="Steuernagel B."/>
            <person name="Mayer K.F."/>
            <person name="Olsen O.A."/>
        </authorList>
    </citation>
    <scope>NUCLEOTIDE SEQUENCE [LARGE SCALE GENOMIC DNA]</scope>
    <source>
        <strain evidence="3">cv. AL8/78</strain>
    </source>
</reference>
<feature type="region of interest" description="Disordered" evidence="1">
    <location>
        <begin position="1"/>
        <end position="63"/>
    </location>
</feature>
<organism evidence="2 3">
    <name type="scientific">Aegilops tauschii subsp. strangulata</name>
    <name type="common">Goatgrass</name>
    <dbReference type="NCBI Taxonomy" id="200361"/>
    <lineage>
        <taxon>Eukaryota</taxon>
        <taxon>Viridiplantae</taxon>
        <taxon>Streptophyta</taxon>
        <taxon>Embryophyta</taxon>
        <taxon>Tracheophyta</taxon>
        <taxon>Spermatophyta</taxon>
        <taxon>Magnoliopsida</taxon>
        <taxon>Liliopsida</taxon>
        <taxon>Poales</taxon>
        <taxon>Poaceae</taxon>
        <taxon>BOP clade</taxon>
        <taxon>Pooideae</taxon>
        <taxon>Triticodae</taxon>
        <taxon>Triticeae</taxon>
        <taxon>Triticinae</taxon>
        <taxon>Aegilops</taxon>
    </lineage>
</organism>
<dbReference type="EnsemblPlants" id="AET2Gv20482100.3">
    <property type="protein sequence ID" value="AET2Gv20482100.3"/>
    <property type="gene ID" value="AET2Gv20482100"/>
</dbReference>
<dbReference type="Gramene" id="AET2Gv20482100.3">
    <property type="protein sequence ID" value="AET2Gv20482100.3"/>
    <property type="gene ID" value="AET2Gv20482100"/>
</dbReference>